<dbReference type="EMBL" id="JAUHHV010000005">
    <property type="protein sequence ID" value="KAK1423043.1"/>
    <property type="molecule type" value="Genomic_DNA"/>
</dbReference>
<organism evidence="1 2">
    <name type="scientific">Tagetes erecta</name>
    <name type="common">African marigold</name>
    <dbReference type="NCBI Taxonomy" id="13708"/>
    <lineage>
        <taxon>Eukaryota</taxon>
        <taxon>Viridiplantae</taxon>
        <taxon>Streptophyta</taxon>
        <taxon>Embryophyta</taxon>
        <taxon>Tracheophyta</taxon>
        <taxon>Spermatophyta</taxon>
        <taxon>Magnoliopsida</taxon>
        <taxon>eudicotyledons</taxon>
        <taxon>Gunneridae</taxon>
        <taxon>Pentapetalae</taxon>
        <taxon>asterids</taxon>
        <taxon>campanulids</taxon>
        <taxon>Asterales</taxon>
        <taxon>Asteraceae</taxon>
        <taxon>Asteroideae</taxon>
        <taxon>Heliantheae alliance</taxon>
        <taxon>Tageteae</taxon>
        <taxon>Tagetes</taxon>
    </lineage>
</organism>
<dbReference type="Proteomes" id="UP001229421">
    <property type="component" value="Unassembled WGS sequence"/>
</dbReference>
<accession>A0AAD8KHR0</accession>
<name>A0AAD8KHR0_TARER</name>
<keyword evidence="2" id="KW-1185">Reference proteome</keyword>
<comment type="caution">
    <text evidence="1">The sequence shown here is derived from an EMBL/GenBank/DDBJ whole genome shotgun (WGS) entry which is preliminary data.</text>
</comment>
<gene>
    <name evidence="1" type="ORF">QVD17_18337</name>
</gene>
<proteinExistence type="predicted"/>
<reference evidence="1" key="1">
    <citation type="journal article" date="2023" name="bioRxiv">
        <title>Improved chromosome-level genome assembly for marigold (Tagetes erecta).</title>
        <authorList>
            <person name="Jiang F."/>
            <person name="Yuan L."/>
            <person name="Wang S."/>
            <person name="Wang H."/>
            <person name="Xu D."/>
            <person name="Wang A."/>
            <person name="Fan W."/>
        </authorList>
    </citation>
    <scope>NUCLEOTIDE SEQUENCE</scope>
    <source>
        <strain evidence="1">WSJ</strain>
        <tissue evidence="1">Leaf</tissue>
    </source>
</reference>
<sequence length="136" mass="15302">MYNLHLSAVAERERDASCFCCHQTPSIALLFLSPPPIVSSVPIDSAFTVCYPFIGTPWLRCSSFGDYSFHRCMQLCLVCWSSRSSLMYNNGARSGCQNEALWRVSIIIMKATSLLSLQEQPCLNLLTFNEFDFLIG</sequence>
<dbReference type="AlphaFoldDB" id="A0AAD8KHR0"/>
<evidence type="ECO:0000313" key="1">
    <source>
        <dbReference type="EMBL" id="KAK1423043.1"/>
    </source>
</evidence>
<protein>
    <submittedName>
        <fullName evidence="1">Uncharacterized protein</fullName>
    </submittedName>
</protein>
<evidence type="ECO:0000313" key="2">
    <source>
        <dbReference type="Proteomes" id="UP001229421"/>
    </source>
</evidence>